<name>A0A6C0DCA8_9ZZZZ</name>
<evidence type="ECO:0000313" key="1">
    <source>
        <dbReference type="EMBL" id="QHT13255.1"/>
    </source>
</evidence>
<organism evidence="1">
    <name type="scientific">viral metagenome</name>
    <dbReference type="NCBI Taxonomy" id="1070528"/>
    <lineage>
        <taxon>unclassified sequences</taxon>
        <taxon>metagenomes</taxon>
        <taxon>organismal metagenomes</taxon>
    </lineage>
</organism>
<dbReference type="EMBL" id="MN739564">
    <property type="protein sequence ID" value="QHT13255.1"/>
    <property type="molecule type" value="Genomic_DNA"/>
</dbReference>
<protein>
    <recommendedName>
        <fullName evidence="2">Glycosyltransferase</fullName>
    </recommendedName>
</protein>
<reference evidence="1" key="1">
    <citation type="journal article" date="2020" name="Nature">
        <title>Giant virus diversity and host interactions through global metagenomics.</title>
        <authorList>
            <person name="Schulz F."/>
            <person name="Roux S."/>
            <person name="Paez-Espino D."/>
            <person name="Jungbluth S."/>
            <person name="Walsh D.A."/>
            <person name="Denef V.J."/>
            <person name="McMahon K.D."/>
            <person name="Konstantinidis K.T."/>
            <person name="Eloe-Fadrosh E.A."/>
            <person name="Kyrpides N.C."/>
            <person name="Woyke T."/>
        </authorList>
    </citation>
    <scope>NUCLEOTIDE SEQUENCE</scope>
    <source>
        <strain evidence="1">GVMAG-M-3300023174-131</strain>
    </source>
</reference>
<dbReference type="Gene3D" id="3.40.50.2000">
    <property type="entry name" value="Glycogen Phosphorylase B"/>
    <property type="match status" value="2"/>
</dbReference>
<dbReference type="AlphaFoldDB" id="A0A6C0DCA8"/>
<proteinExistence type="predicted"/>
<accession>A0A6C0DCA8</accession>
<dbReference type="SUPFAM" id="SSF53756">
    <property type="entry name" value="UDP-Glycosyltransferase/glycogen phosphorylase"/>
    <property type="match status" value="1"/>
</dbReference>
<evidence type="ECO:0008006" key="2">
    <source>
        <dbReference type="Google" id="ProtNLM"/>
    </source>
</evidence>
<sequence length="324" mass="37888">MKKILLLYCGYPRISHRYQHDEAVELNKKYKIMIISYNWPILTLQDNALPYIQGNPLKLIKQINNFKPDHIHAHYLCEADLCYKLSKYYNIPFTIRTHSFDILETDLTKYKDIINSNNCKGIIAFPGFKKLLVDAGINDNKIICSYPSFAIYNFKLDLPNDKHIMSGGSLLPKKNIEGYILLAKKIKNIYPNKEINYYSVVEDAEYFKKVIKFNNDHGNPVIFKTEQYDMPLEYKKHEWLIYTACNKIKKVGYPLMVAEAQAAGVGVIMYNLRDDLLDYVTENGYLFNTDEEVIQILEKPFCENKKNNLYTILDRYDINNSLPI</sequence>